<proteinExistence type="predicted"/>
<evidence type="ECO:0000313" key="2">
    <source>
        <dbReference type="Proteomes" id="UP000793456"/>
    </source>
</evidence>
<sequence length="719" mass="80239">MAEINATSSPVGNVTILDSPAGTRMGAIILSLVFLLGFPGNLFVIWSILARARKQSVTTLIILNLAIADGSLMALSPFFIVYLGMKTWVFGNVMCKVLFYLCLLNMYASIHLIMLMSVYRLVAVLWPQRLGLITGRKTVLRVLAVLWVLAMIASIPAAIFREVRLKNQVSVCDSFHDKDSDTVIQYMLELVLGFFIPYGIIVVSYICILRRIQKTRFGRRIRSEKLILAIVLTFCLFWLPYYIIDMVQVASALCPDSTAKATLERIWKNYRAVTSSIAFMSSCANPVLYFFAGKSYIRREGLAFMARLFEGTGMDSANRKSRQNSQNSREKDRDADAVMLKEKDLDSVTNSSSGKPVKNAQAGIAILTLAFVLGFPGNLFVVWSVLCRVKKRSVTCLLVLNLSLADAFVLLSAPFFLRYLAGGRGWEFGSAACKLVHYLSNVNMYVSIYLICLMSIDRWLAVTRPFMSQRIRTKRSLLCLLLGVWVLAFILSLPMPFYRSNLKKTLAYNVTLSFCVPYHWGSAGHKVFQYLFETFMGCLVPFFLINTCYCYVICRLRSAKFQRKAQGSRLILMIICAFAVFWLPYHIVNIIEVAGLLHGSESVIKAALTARPNVTAFAYFSSAVNPILYVFAGSSHIRHAGLSFMGKLFEATNSESRTTSTFARSGRSSSSPDESNVLQTLSVKLGRPFKSKNKDSSGVAGKGVDEPELKTLATTEPIE</sequence>
<organism evidence="1 2">
    <name type="scientific">Larimichthys crocea</name>
    <name type="common">Large yellow croaker</name>
    <name type="synonym">Pseudosciaena crocea</name>
    <dbReference type="NCBI Taxonomy" id="215358"/>
    <lineage>
        <taxon>Eukaryota</taxon>
        <taxon>Metazoa</taxon>
        <taxon>Chordata</taxon>
        <taxon>Craniata</taxon>
        <taxon>Vertebrata</taxon>
        <taxon>Euteleostomi</taxon>
        <taxon>Actinopterygii</taxon>
        <taxon>Neopterygii</taxon>
        <taxon>Teleostei</taxon>
        <taxon>Neoteleostei</taxon>
        <taxon>Acanthomorphata</taxon>
        <taxon>Eupercaria</taxon>
        <taxon>Sciaenidae</taxon>
        <taxon>Larimichthys</taxon>
    </lineage>
</organism>
<gene>
    <name evidence="1" type="ORF">E3U43_007522</name>
</gene>
<evidence type="ECO:0000313" key="1">
    <source>
        <dbReference type="EMBL" id="TMS01982.1"/>
    </source>
</evidence>
<dbReference type="Proteomes" id="UP000793456">
    <property type="component" value="Chromosome XXIV"/>
</dbReference>
<reference evidence="1" key="1">
    <citation type="submission" date="2018-11" db="EMBL/GenBank/DDBJ databases">
        <title>The sequence and de novo assembly of Larimichthys crocea genome using PacBio and Hi-C technologies.</title>
        <authorList>
            <person name="Xu P."/>
            <person name="Chen B."/>
            <person name="Zhou Z."/>
            <person name="Ke Q."/>
            <person name="Wu Y."/>
            <person name="Bai H."/>
            <person name="Pu F."/>
        </authorList>
    </citation>
    <scope>NUCLEOTIDE SEQUENCE</scope>
    <source>
        <tissue evidence="1">Muscle</tissue>
    </source>
</reference>
<dbReference type="EMBL" id="CM011697">
    <property type="protein sequence ID" value="TMS01982.1"/>
    <property type="molecule type" value="Genomic_DNA"/>
</dbReference>
<name>A0ACD3Q4Q2_LARCR</name>
<protein>
    <submittedName>
        <fullName evidence="1">Uncharacterized protein</fullName>
    </submittedName>
</protein>
<keyword evidence="2" id="KW-1185">Reference proteome</keyword>
<accession>A0ACD3Q4Q2</accession>
<comment type="caution">
    <text evidence="1">The sequence shown here is derived from an EMBL/GenBank/DDBJ whole genome shotgun (WGS) entry which is preliminary data.</text>
</comment>